<organism evidence="16 17">
    <name type="scientific">Lentihominibacter faecis</name>
    <dbReference type="NCBI Taxonomy" id="2764712"/>
    <lineage>
        <taxon>Bacteria</taxon>
        <taxon>Bacillati</taxon>
        <taxon>Bacillota</taxon>
        <taxon>Clostridia</taxon>
        <taxon>Peptostreptococcales</taxon>
        <taxon>Anaerovoracaceae</taxon>
        <taxon>Lentihominibacter</taxon>
    </lineage>
</organism>
<evidence type="ECO:0000313" key="16">
    <source>
        <dbReference type="EMBL" id="MBC5998794.1"/>
    </source>
</evidence>
<dbReference type="SUPFAM" id="SSF55347">
    <property type="entry name" value="Glyceraldehyde-3-phosphate dehydrogenase-like, C-terminal domain"/>
    <property type="match status" value="1"/>
</dbReference>
<keyword evidence="8" id="KW-0560">Oxidoreductase</keyword>
<proteinExistence type="inferred from homology"/>
<dbReference type="Pfam" id="PF03447">
    <property type="entry name" value="NAD_binding_3"/>
    <property type="match status" value="1"/>
</dbReference>
<evidence type="ECO:0000256" key="6">
    <source>
        <dbReference type="ARBA" id="ARBA00022605"/>
    </source>
</evidence>
<keyword evidence="17" id="KW-1185">Reference proteome</keyword>
<dbReference type="GO" id="GO:0009088">
    <property type="term" value="P:threonine biosynthetic process"/>
    <property type="evidence" value="ECO:0007669"/>
    <property type="project" value="UniProtKB-KW"/>
</dbReference>
<dbReference type="Gene3D" id="3.40.50.720">
    <property type="entry name" value="NAD(P)-binding Rossmann-like Domain"/>
    <property type="match status" value="1"/>
</dbReference>
<evidence type="ECO:0000256" key="7">
    <source>
        <dbReference type="ARBA" id="ARBA00022697"/>
    </source>
</evidence>
<dbReference type="Pfam" id="PF00742">
    <property type="entry name" value="Homoserine_dh"/>
    <property type="match status" value="1"/>
</dbReference>
<dbReference type="PANTHER" id="PTHR43331:SF1">
    <property type="entry name" value="HOMOSERINE DEHYDROGENASE"/>
    <property type="match status" value="1"/>
</dbReference>
<accession>A0A923SL19</accession>
<keyword evidence="13" id="KW-0521">NADP</keyword>
<feature type="domain" description="Homoserine dehydrogenase catalytic" evidence="14">
    <location>
        <begin position="160"/>
        <end position="337"/>
    </location>
</feature>
<dbReference type="EMBL" id="JACRWC010000034">
    <property type="protein sequence ID" value="MBC5998794.1"/>
    <property type="molecule type" value="Genomic_DNA"/>
</dbReference>
<dbReference type="PANTHER" id="PTHR43331">
    <property type="entry name" value="HOMOSERINE DEHYDROGENASE"/>
    <property type="match status" value="1"/>
</dbReference>
<dbReference type="FunFam" id="3.30.360.10:FF:000005">
    <property type="entry name" value="Homoserine dehydrogenase"/>
    <property type="match status" value="1"/>
</dbReference>
<keyword evidence="10" id="KW-0486">Methionine biosynthesis</keyword>
<reference evidence="16" key="1">
    <citation type="submission" date="2020-08" db="EMBL/GenBank/DDBJ databases">
        <authorList>
            <person name="Liu C."/>
            <person name="Sun Q."/>
        </authorList>
    </citation>
    <scope>NUCLEOTIDE SEQUENCE</scope>
    <source>
        <strain evidence="16">BX16</strain>
    </source>
</reference>
<evidence type="ECO:0000259" key="14">
    <source>
        <dbReference type="Pfam" id="PF00742"/>
    </source>
</evidence>
<comment type="catalytic activity">
    <reaction evidence="11">
        <text>L-homoserine + NADP(+) = L-aspartate 4-semialdehyde + NADPH + H(+)</text>
        <dbReference type="Rhea" id="RHEA:15761"/>
        <dbReference type="ChEBI" id="CHEBI:15378"/>
        <dbReference type="ChEBI" id="CHEBI:57476"/>
        <dbReference type="ChEBI" id="CHEBI:57783"/>
        <dbReference type="ChEBI" id="CHEBI:58349"/>
        <dbReference type="ChEBI" id="CHEBI:537519"/>
        <dbReference type="EC" id="1.1.1.3"/>
    </reaction>
    <physiologicalReaction direction="right-to-left" evidence="11">
        <dbReference type="Rhea" id="RHEA:15763"/>
    </physiologicalReaction>
</comment>
<comment type="similarity">
    <text evidence="3">Belongs to the homoserine dehydrogenase family.</text>
</comment>
<evidence type="ECO:0000256" key="11">
    <source>
        <dbReference type="ARBA" id="ARBA00048841"/>
    </source>
</evidence>
<comment type="pathway">
    <text evidence="2">Amino-acid biosynthesis; L-methionine biosynthesis via de novo pathway; L-homoserine from L-aspartate: step 3/3.</text>
</comment>
<dbReference type="Gene3D" id="3.30.360.10">
    <property type="entry name" value="Dihydrodipicolinate Reductase, domain 2"/>
    <property type="match status" value="1"/>
</dbReference>
<evidence type="ECO:0000256" key="3">
    <source>
        <dbReference type="ARBA" id="ARBA00006753"/>
    </source>
</evidence>
<dbReference type="GO" id="GO:0004412">
    <property type="term" value="F:homoserine dehydrogenase activity"/>
    <property type="evidence" value="ECO:0007669"/>
    <property type="project" value="UniProtKB-EC"/>
</dbReference>
<dbReference type="SUPFAM" id="SSF51735">
    <property type="entry name" value="NAD(P)-binding Rossmann-fold domains"/>
    <property type="match status" value="1"/>
</dbReference>
<evidence type="ECO:0000256" key="2">
    <source>
        <dbReference type="ARBA" id="ARBA00005062"/>
    </source>
</evidence>
<sequence>MKKLNVALVGFGSLGQSFARILLEKKEEIEKEYETTVNVVAITTKTRGNLVDAWGIDLARVLKNVEETGVFPNQHKTVLHKTSLEIAEAVDYDVLIEMTPLDMNEGQVATEHIMAALKRGKHVICANKGPLAWHYRELMELADENNCKLLFESTVMDGAPLFSLIRESLKMCEITEIRGILNSTTNYILQGIEQGKDMKDIVSESKKRGFIEANPKYDVEGTEAAAKLAALANAVMDADVTPDDVETTGIENVTKEMIDDAAARGNVIKLICRAYRKNGEVILKVAPEEVNKMNSFAAVTGTSLMVSLTTDLMGTLTIMTEAPEVDQAGYGIFSDLLELVEELN</sequence>
<evidence type="ECO:0000256" key="13">
    <source>
        <dbReference type="PIRSR" id="PIRSR036497-2"/>
    </source>
</evidence>
<comment type="caution">
    <text evidence="16">The sequence shown here is derived from an EMBL/GenBank/DDBJ whole genome shotgun (WGS) entry which is preliminary data.</text>
</comment>
<comment type="pathway">
    <text evidence="1">Amino-acid biosynthesis; L-threonine biosynthesis; L-threonine from L-aspartate: step 3/5.</text>
</comment>
<dbReference type="InterPro" id="IPR001342">
    <property type="entry name" value="HDH_cat"/>
</dbReference>
<evidence type="ECO:0000256" key="9">
    <source>
        <dbReference type="ARBA" id="ARBA00023053"/>
    </source>
</evidence>
<feature type="binding site" evidence="13">
    <location>
        <begin position="10"/>
        <end position="15"/>
    </location>
    <ligand>
        <name>NADP(+)</name>
        <dbReference type="ChEBI" id="CHEBI:58349"/>
    </ligand>
</feature>
<keyword evidence="6" id="KW-0028">Amino-acid biosynthesis</keyword>
<evidence type="ECO:0000256" key="1">
    <source>
        <dbReference type="ARBA" id="ARBA00005056"/>
    </source>
</evidence>
<name>A0A923SL19_9FIRM</name>
<feature type="binding site" evidence="13">
    <location>
        <position position="212"/>
    </location>
    <ligand>
        <name>L-homoserine</name>
        <dbReference type="ChEBI" id="CHEBI:57476"/>
    </ligand>
</feature>
<dbReference type="GO" id="GO:0009086">
    <property type="term" value="P:methionine biosynthetic process"/>
    <property type="evidence" value="ECO:0007669"/>
    <property type="project" value="UniProtKB-KW"/>
</dbReference>
<evidence type="ECO:0000256" key="8">
    <source>
        <dbReference type="ARBA" id="ARBA00023002"/>
    </source>
</evidence>
<evidence type="ECO:0000259" key="15">
    <source>
        <dbReference type="Pfam" id="PF03447"/>
    </source>
</evidence>
<feature type="domain" description="Aspartate/homoserine dehydrogenase NAD-binding" evidence="15">
    <location>
        <begin position="10"/>
        <end position="152"/>
    </location>
</feature>
<evidence type="ECO:0000256" key="10">
    <source>
        <dbReference type="ARBA" id="ARBA00023167"/>
    </source>
</evidence>
<dbReference type="EC" id="1.1.1.3" evidence="4"/>
<dbReference type="RefSeq" id="WP_177265339.1">
    <property type="nucleotide sequence ID" value="NZ_JACRWC010000034.1"/>
</dbReference>
<dbReference type="GO" id="GO:0050661">
    <property type="term" value="F:NADP binding"/>
    <property type="evidence" value="ECO:0007669"/>
    <property type="project" value="InterPro"/>
</dbReference>
<gene>
    <name evidence="16" type="ORF">H8876_02080</name>
</gene>
<keyword evidence="7" id="KW-0791">Threonine biosynthesis</keyword>
<dbReference type="PIRSF" id="PIRSF036497">
    <property type="entry name" value="HDH_short"/>
    <property type="match status" value="1"/>
</dbReference>
<dbReference type="InterPro" id="IPR036291">
    <property type="entry name" value="NAD(P)-bd_dom_sf"/>
</dbReference>
<evidence type="ECO:0000256" key="12">
    <source>
        <dbReference type="PIRSR" id="PIRSR036497-1"/>
    </source>
</evidence>
<evidence type="ECO:0000313" key="17">
    <source>
        <dbReference type="Proteomes" id="UP000644115"/>
    </source>
</evidence>
<dbReference type="InterPro" id="IPR005106">
    <property type="entry name" value="Asp/hSer_DH_NAD-bd"/>
</dbReference>
<dbReference type="Proteomes" id="UP000644115">
    <property type="component" value="Unassembled WGS sequence"/>
</dbReference>
<evidence type="ECO:0000256" key="5">
    <source>
        <dbReference type="ARBA" id="ARBA00013376"/>
    </source>
</evidence>
<dbReference type="InterPro" id="IPR022697">
    <property type="entry name" value="HDH_short"/>
</dbReference>
<feature type="active site" description="Proton donor" evidence="12">
    <location>
        <position position="227"/>
    </location>
</feature>
<protein>
    <recommendedName>
        <fullName evidence="5">Homoserine dehydrogenase</fullName>
        <ecNumber evidence="4">1.1.1.3</ecNumber>
    </recommendedName>
</protein>
<evidence type="ECO:0000256" key="4">
    <source>
        <dbReference type="ARBA" id="ARBA00013213"/>
    </source>
</evidence>
<feature type="binding site" evidence="13">
    <location>
        <position position="128"/>
    </location>
    <ligand>
        <name>NADPH</name>
        <dbReference type="ChEBI" id="CHEBI:57783"/>
    </ligand>
</feature>
<dbReference type="AlphaFoldDB" id="A0A923SL19"/>
<keyword evidence="9" id="KW-0915">Sodium</keyword>